<dbReference type="InterPro" id="IPR042171">
    <property type="entry name" value="Acyl-CoA_hotdog"/>
</dbReference>
<protein>
    <recommendedName>
        <fullName evidence="1">Acyl-CoA thioesterase-like N-terminal HotDog domain-containing protein</fullName>
    </recommendedName>
</protein>
<dbReference type="RefSeq" id="WP_161896551.1">
    <property type="nucleotide sequence ID" value="NZ_BJOV01000005.1"/>
</dbReference>
<proteinExistence type="predicted"/>
<evidence type="ECO:0000259" key="1">
    <source>
        <dbReference type="Pfam" id="PF13622"/>
    </source>
</evidence>
<reference evidence="3" key="1">
    <citation type="submission" date="2019-06" db="EMBL/GenBank/DDBJ databases">
        <title>Gordonia isolated from sludge of a wastewater treatment plant.</title>
        <authorList>
            <person name="Tamura T."/>
            <person name="Aoyama K."/>
            <person name="Kang Y."/>
            <person name="Saito S."/>
            <person name="Akiyama N."/>
            <person name="Yazawa K."/>
            <person name="Gonoi T."/>
            <person name="Mikami Y."/>
        </authorList>
    </citation>
    <scope>NUCLEOTIDE SEQUENCE [LARGE SCALE GENOMIC DNA]</scope>
    <source>
        <strain evidence="3">NBRC 107696</strain>
    </source>
</reference>
<dbReference type="Gene3D" id="2.40.160.210">
    <property type="entry name" value="Acyl-CoA thioesterase, double hotdog domain"/>
    <property type="match status" value="1"/>
</dbReference>
<name>A0A7I9VC28_9ACTN</name>
<organism evidence="2 3">
    <name type="scientific">Gordonia spumicola</name>
    <dbReference type="NCBI Taxonomy" id="589161"/>
    <lineage>
        <taxon>Bacteria</taxon>
        <taxon>Bacillati</taxon>
        <taxon>Actinomycetota</taxon>
        <taxon>Actinomycetes</taxon>
        <taxon>Mycobacteriales</taxon>
        <taxon>Gordoniaceae</taxon>
        <taxon>Gordonia</taxon>
    </lineage>
</organism>
<evidence type="ECO:0000313" key="3">
    <source>
        <dbReference type="Proteomes" id="UP000444960"/>
    </source>
</evidence>
<sequence length="261" mass="27729">MAFFTVRDDMSLHAEPLAISPWSATQVGGYAVCGALARAVEADMADSGLSPLRFTVDLAKPVRSGGFTTRTTVVRRGPRISIVDAAVVQDGEVRARATSVFVVPSDEPPGELWQSAEPLPTPPREADVAGPPLISSGHNDWSRDYRTHQNAGRKSAWQTFPPLVAGEVMTPFQRAVTMSETTSLVCHWGTEGAGFINTDATLALVRLPIGDSVGLRADSQISEAGLSVGTATMFDRFGVVGHCTVTAIANARRQVDLGEVI</sequence>
<keyword evidence="3" id="KW-1185">Reference proteome</keyword>
<dbReference type="InterPro" id="IPR029069">
    <property type="entry name" value="HotDog_dom_sf"/>
</dbReference>
<dbReference type="Pfam" id="PF13622">
    <property type="entry name" value="4HBT_3"/>
    <property type="match status" value="1"/>
</dbReference>
<dbReference type="EMBL" id="BJOV01000005">
    <property type="protein sequence ID" value="GEE02929.1"/>
    <property type="molecule type" value="Genomic_DNA"/>
</dbReference>
<feature type="domain" description="Acyl-CoA thioesterase-like N-terminal HotDog" evidence="1">
    <location>
        <begin position="20"/>
        <end position="101"/>
    </location>
</feature>
<dbReference type="OrthoDB" id="4968093at2"/>
<comment type="caution">
    <text evidence="2">The sequence shown here is derived from an EMBL/GenBank/DDBJ whole genome shotgun (WGS) entry which is preliminary data.</text>
</comment>
<dbReference type="AlphaFoldDB" id="A0A7I9VC28"/>
<dbReference type="Proteomes" id="UP000444960">
    <property type="component" value="Unassembled WGS sequence"/>
</dbReference>
<dbReference type="InterPro" id="IPR049449">
    <property type="entry name" value="TesB_ACOT8-like_N"/>
</dbReference>
<evidence type="ECO:0000313" key="2">
    <source>
        <dbReference type="EMBL" id="GEE02929.1"/>
    </source>
</evidence>
<accession>A0A7I9VC28</accession>
<gene>
    <name evidence="2" type="ORF">nbrc107696_33750</name>
</gene>
<dbReference type="SUPFAM" id="SSF54637">
    <property type="entry name" value="Thioesterase/thiol ester dehydrase-isomerase"/>
    <property type="match status" value="1"/>
</dbReference>